<feature type="coiled-coil region" evidence="1">
    <location>
        <begin position="39"/>
        <end position="94"/>
    </location>
</feature>
<sequence length="215" mass="23241">MSNTTLFLIAIVIIMLAAVPVAMMLKDFLPNILEKSSGLEQIENRVYVLHAETQELQNRVNHLVQRRNSQSSERHRLEADIRKAEKQIRDLTDQPPLFVHEVGDPQAGLMKFVATVTQEKASAAARAAGDRGPVNPIWRCANVAEVWAASFDEAKQMVDVAFPFKLGFQKSFMRGDARSGGLKEGGMKGGGKGGVPQAPATARTKAASATSGAAT</sequence>
<gene>
    <name evidence="4" type="ORF">DM194_04580</name>
</gene>
<keyword evidence="3" id="KW-0812">Transmembrane</keyword>
<dbReference type="RefSeq" id="WP_111066134.1">
    <property type="nucleotide sequence ID" value="NZ_CP029829.1"/>
</dbReference>
<keyword evidence="1" id="KW-0175">Coiled coil</keyword>
<name>A0A2U9S421_9PROT</name>
<proteinExistence type="predicted"/>
<dbReference type="EMBL" id="CP029829">
    <property type="protein sequence ID" value="AWU93593.1"/>
    <property type="molecule type" value="Genomic_DNA"/>
</dbReference>
<dbReference type="OrthoDB" id="7303920at2"/>
<protein>
    <submittedName>
        <fullName evidence="4">Uncharacterized protein</fullName>
    </submittedName>
</protein>
<organism evidence="4 5">
    <name type="scientific">Azospirillum ramasamyi</name>
    <dbReference type="NCBI Taxonomy" id="682998"/>
    <lineage>
        <taxon>Bacteria</taxon>
        <taxon>Pseudomonadati</taxon>
        <taxon>Pseudomonadota</taxon>
        <taxon>Alphaproteobacteria</taxon>
        <taxon>Rhodospirillales</taxon>
        <taxon>Azospirillaceae</taxon>
        <taxon>Azospirillum</taxon>
    </lineage>
</organism>
<evidence type="ECO:0000313" key="5">
    <source>
        <dbReference type="Proteomes" id="UP000249605"/>
    </source>
</evidence>
<feature type="compositionally biased region" description="Low complexity" evidence="2">
    <location>
        <begin position="198"/>
        <end position="215"/>
    </location>
</feature>
<keyword evidence="3" id="KW-0472">Membrane</keyword>
<reference evidence="4 5" key="1">
    <citation type="journal article" date="2019" name="Int. J. Syst. Evol. Microbiol.">
        <title>Azospirillum ramasamyi sp. nov., a novel diazotrophic bacterium isolated from fermented bovine products.</title>
        <authorList>
            <person name="Anandham R."/>
            <person name="Heo J."/>
            <person name="Krishnamoorthy R."/>
            <person name="SenthilKumar M."/>
            <person name="Gopal N.O."/>
            <person name="Kim S.J."/>
            <person name="Kwon S.W."/>
        </authorList>
    </citation>
    <scope>NUCLEOTIDE SEQUENCE [LARGE SCALE GENOMIC DNA]</scope>
    <source>
        <strain evidence="4 5">M2T2B2</strain>
    </source>
</reference>
<keyword evidence="5" id="KW-1185">Reference proteome</keyword>
<dbReference type="AlphaFoldDB" id="A0A2U9S421"/>
<evidence type="ECO:0000256" key="1">
    <source>
        <dbReference type="SAM" id="Coils"/>
    </source>
</evidence>
<keyword evidence="3" id="KW-1133">Transmembrane helix</keyword>
<accession>A0A2U9S421</accession>
<feature type="compositionally biased region" description="Gly residues" evidence="2">
    <location>
        <begin position="182"/>
        <end position="194"/>
    </location>
</feature>
<feature type="region of interest" description="Disordered" evidence="2">
    <location>
        <begin position="177"/>
        <end position="215"/>
    </location>
</feature>
<dbReference type="KEGG" id="azm:DM194_04580"/>
<evidence type="ECO:0000256" key="3">
    <source>
        <dbReference type="SAM" id="Phobius"/>
    </source>
</evidence>
<evidence type="ECO:0000256" key="2">
    <source>
        <dbReference type="SAM" id="MobiDB-lite"/>
    </source>
</evidence>
<evidence type="ECO:0000313" key="4">
    <source>
        <dbReference type="EMBL" id="AWU93593.1"/>
    </source>
</evidence>
<feature type="transmembrane region" description="Helical" evidence="3">
    <location>
        <begin position="6"/>
        <end position="25"/>
    </location>
</feature>
<dbReference type="Proteomes" id="UP000249605">
    <property type="component" value="Chromosome"/>
</dbReference>